<keyword evidence="2" id="KW-0238">DNA-binding</keyword>
<evidence type="ECO:0000259" key="4">
    <source>
        <dbReference type="PROSITE" id="PS01124"/>
    </source>
</evidence>
<evidence type="ECO:0000256" key="1">
    <source>
        <dbReference type="ARBA" id="ARBA00023015"/>
    </source>
</evidence>
<keyword evidence="3" id="KW-0804">Transcription</keyword>
<dbReference type="Gene3D" id="1.10.10.60">
    <property type="entry name" value="Homeodomain-like"/>
    <property type="match status" value="2"/>
</dbReference>
<dbReference type="SUPFAM" id="SSF51215">
    <property type="entry name" value="Regulatory protein AraC"/>
    <property type="match status" value="1"/>
</dbReference>
<dbReference type="InterPro" id="IPR018060">
    <property type="entry name" value="HTH_AraC"/>
</dbReference>
<accession>A0AB73T2E6</accession>
<dbReference type="EMBL" id="QGGY01000008">
    <property type="protein sequence ID" value="PWJ74695.1"/>
    <property type="molecule type" value="Genomic_DNA"/>
</dbReference>
<comment type="caution">
    <text evidence="5">The sequence shown here is derived from an EMBL/GenBank/DDBJ whole genome shotgun (WGS) entry which is preliminary data.</text>
</comment>
<sequence length="280" mass="33099">MPKYTHEVVAETEYLPARFNLVKCSTNTIPAHWHEYLEILYLISGELTAVVQAETYNMAPGDIIVINSKDLHMTQTYGFTTYILLQISVEQIKQYLPRFEFLHFQTLISPGPEKPDEVFFYIQEMLKIYQAQEDGYQLLFTSRLYELIYYLYKDYSSRSIPQESGFASRDLYRITRAMEWVRQHFQDSLSLDDAADFLGLSREYFCRMFKKYTGQTFLEYLNAVRTMHLYEDLKRTDDSVTLLMEKNGITNYKVFMRTFKRLYGDTPQRVRKAAQEAGSL</sequence>
<evidence type="ECO:0000256" key="2">
    <source>
        <dbReference type="ARBA" id="ARBA00023125"/>
    </source>
</evidence>
<name>A0AB73T2E6_9FIRM</name>
<dbReference type="Proteomes" id="UP000245412">
    <property type="component" value="Unassembled WGS sequence"/>
</dbReference>
<dbReference type="InterPro" id="IPR014710">
    <property type="entry name" value="RmlC-like_jellyroll"/>
</dbReference>
<reference evidence="5 6" key="1">
    <citation type="submission" date="2018-05" db="EMBL/GenBank/DDBJ databases">
        <authorList>
            <person name="Goeker M."/>
            <person name="Huntemann M."/>
            <person name="Clum A."/>
            <person name="Pillay M."/>
            <person name="Palaniappan K."/>
            <person name="Varghese N."/>
            <person name="Mikhailova N."/>
            <person name="Stamatis D."/>
            <person name="Reddy T."/>
            <person name="Daum C."/>
            <person name="Shapiro N."/>
            <person name="Ivanova N."/>
            <person name="Kyrpides N."/>
            <person name="Woyke T."/>
        </authorList>
    </citation>
    <scope>NUCLEOTIDE SEQUENCE [LARGE SCALE GENOMIC DNA]</scope>
    <source>
        <strain evidence="5 6">DSM 26524</strain>
    </source>
</reference>
<feature type="domain" description="HTH araC/xylS-type" evidence="4">
    <location>
        <begin position="175"/>
        <end position="273"/>
    </location>
</feature>
<dbReference type="SUPFAM" id="SSF46689">
    <property type="entry name" value="Homeodomain-like"/>
    <property type="match status" value="2"/>
</dbReference>
<proteinExistence type="predicted"/>
<dbReference type="Pfam" id="PF12833">
    <property type="entry name" value="HTH_18"/>
    <property type="match status" value="1"/>
</dbReference>
<evidence type="ECO:0000256" key="3">
    <source>
        <dbReference type="ARBA" id="ARBA00023163"/>
    </source>
</evidence>
<dbReference type="GO" id="GO:0043565">
    <property type="term" value="F:sequence-specific DNA binding"/>
    <property type="evidence" value="ECO:0007669"/>
    <property type="project" value="InterPro"/>
</dbReference>
<dbReference type="AlphaFoldDB" id="A0AB73T2E6"/>
<dbReference type="SMART" id="SM00342">
    <property type="entry name" value="HTH_ARAC"/>
    <property type="match status" value="1"/>
</dbReference>
<dbReference type="InterPro" id="IPR037923">
    <property type="entry name" value="HTH-like"/>
</dbReference>
<dbReference type="PANTHER" id="PTHR43280:SF2">
    <property type="entry name" value="HTH-TYPE TRANSCRIPTIONAL REGULATOR EXSA"/>
    <property type="match status" value="1"/>
</dbReference>
<keyword evidence="6" id="KW-1185">Reference proteome</keyword>
<evidence type="ECO:0000313" key="5">
    <source>
        <dbReference type="EMBL" id="PWJ74695.1"/>
    </source>
</evidence>
<dbReference type="InterPro" id="IPR003313">
    <property type="entry name" value="AraC-bd"/>
</dbReference>
<keyword evidence="1" id="KW-0805">Transcription regulation</keyword>
<dbReference type="PROSITE" id="PS01124">
    <property type="entry name" value="HTH_ARAC_FAMILY_2"/>
    <property type="match status" value="1"/>
</dbReference>
<dbReference type="InterPro" id="IPR009057">
    <property type="entry name" value="Homeodomain-like_sf"/>
</dbReference>
<dbReference type="Gene3D" id="2.60.120.10">
    <property type="entry name" value="Jelly Rolls"/>
    <property type="match status" value="1"/>
</dbReference>
<organism evidence="5 6">
    <name type="scientific">Murimonas intestini</name>
    <dbReference type="NCBI Taxonomy" id="1337051"/>
    <lineage>
        <taxon>Bacteria</taxon>
        <taxon>Bacillati</taxon>
        <taxon>Bacillota</taxon>
        <taxon>Clostridia</taxon>
        <taxon>Lachnospirales</taxon>
        <taxon>Lachnospiraceae</taxon>
        <taxon>Murimonas</taxon>
    </lineage>
</organism>
<evidence type="ECO:0000313" key="6">
    <source>
        <dbReference type="Proteomes" id="UP000245412"/>
    </source>
</evidence>
<dbReference type="Pfam" id="PF02311">
    <property type="entry name" value="AraC_binding"/>
    <property type="match status" value="1"/>
</dbReference>
<protein>
    <submittedName>
        <fullName evidence="5">AraC-like DNA-binding protein</fullName>
    </submittedName>
</protein>
<dbReference type="PANTHER" id="PTHR43280">
    <property type="entry name" value="ARAC-FAMILY TRANSCRIPTIONAL REGULATOR"/>
    <property type="match status" value="1"/>
</dbReference>
<gene>
    <name evidence="5" type="ORF">C7383_108125</name>
</gene>
<dbReference type="RefSeq" id="WP_109627385.1">
    <property type="nucleotide sequence ID" value="NZ_JANKBI010000006.1"/>
</dbReference>
<dbReference type="GO" id="GO:0003700">
    <property type="term" value="F:DNA-binding transcription factor activity"/>
    <property type="evidence" value="ECO:0007669"/>
    <property type="project" value="InterPro"/>
</dbReference>